<dbReference type="GO" id="GO:0051131">
    <property type="term" value="P:chaperone-mediated protein complex assembly"/>
    <property type="evidence" value="ECO:0007669"/>
    <property type="project" value="InterPro"/>
</dbReference>
<dbReference type="PANTHER" id="PTHR43680">
    <property type="entry name" value="NITRATE REDUCTASE MOLYBDENUM COFACTOR ASSEMBLY CHAPERONE"/>
    <property type="match status" value="1"/>
</dbReference>
<feature type="region of interest" description="Disordered" evidence="2">
    <location>
        <begin position="11"/>
        <end position="32"/>
    </location>
</feature>
<comment type="caution">
    <text evidence="3">The sequence shown here is derived from an EMBL/GenBank/DDBJ whole genome shotgun (WGS) entry which is preliminary data.</text>
</comment>
<feature type="region of interest" description="Disordered" evidence="2">
    <location>
        <begin position="252"/>
        <end position="274"/>
    </location>
</feature>
<dbReference type="AlphaFoldDB" id="A0A921SWK0"/>
<dbReference type="InterPro" id="IPR020945">
    <property type="entry name" value="DMSO/NO3_reduct_chaperone"/>
</dbReference>
<reference evidence="3" key="1">
    <citation type="journal article" date="2021" name="PeerJ">
        <title>Extensive microbial diversity within the chicken gut microbiome revealed by metagenomics and culture.</title>
        <authorList>
            <person name="Gilroy R."/>
            <person name="Ravi A."/>
            <person name="Getino M."/>
            <person name="Pursley I."/>
            <person name="Horton D.L."/>
            <person name="Alikhan N.F."/>
            <person name="Baker D."/>
            <person name="Gharbi K."/>
            <person name="Hall N."/>
            <person name="Watson M."/>
            <person name="Adriaenssens E.M."/>
            <person name="Foster-Nyarko E."/>
            <person name="Jarju S."/>
            <person name="Secka A."/>
            <person name="Antonio M."/>
            <person name="Oren A."/>
            <person name="Chaudhuri R.R."/>
            <person name="La Ragione R."/>
            <person name="Hildebrand F."/>
            <person name="Pallen M.J."/>
        </authorList>
    </citation>
    <scope>NUCLEOTIDE SEQUENCE</scope>
    <source>
        <strain evidence="3">ChiGjej5B5-22894</strain>
    </source>
</reference>
<dbReference type="GO" id="GO:0051082">
    <property type="term" value="F:unfolded protein binding"/>
    <property type="evidence" value="ECO:0007669"/>
    <property type="project" value="InterPro"/>
</dbReference>
<sequence>MGALARLLGRRSEGAGTSTATLTRSPARSPRDLLHASGMSTEQMRITWIAVSWLLTYPDQETVSRYPAVRELAGELPEPARSALLRTVDDLLERDAVSVQEEYVDTFDTRRRGCLHLTYFSHGDTRRRGMALLRIKQDFRAAGLEIGSDELPDHLPVVLEFGAAHDAERCAKILRSNRPGVELLRLHLADISSPWHGALVALCSTLPPLDADDRDAVLRLAEEGPEEETVGLDGYGLDGDAGDLAGQTFASSGCGSGAAAPGPVPVDLLRGRPS</sequence>
<evidence type="ECO:0000313" key="3">
    <source>
        <dbReference type="EMBL" id="HJG90965.1"/>
    </source>
</evidence>
<dbReference type="EMBL" id="DYUE01000115">
    <property type="protein sequence ID" value="HJG90965.1"/>
    <property type="molecule type" value="Genomic_DNA"/>
</dbReference>
<dbReference type="InterPro" id="IPR036411">
    <property type="entry name" value="TorD-like_sf"/>
</dbReference>
<gene>
    <name evidence="3" type="primary">narJ</name>
    <name evidence="3" type="ORF">K8V81_04490</name>
</gene>
<keyword evidence="1" id="KW-0534">Nitrate assimilation</keyword>
<reference evidence="3" key="2">
    <citation type="submission" date="2021-09" db="EMBL/GenBank/DDBJ databases">
        <authorList>
            <person name="Gilroy R."/>
        </authorList>
    </citation>
    <scope>NUCLEOTIDE SEQUENCE</scope>
    <source>
        <strain evidence="3">ChiGjej5B5-22894</strain>
    </source>
</reference>
<organism evidence="3 4">
    <name type="scientific">Brachybacterium massiliense</name>
    <dbReference type="NCBI Taxonomy" id="1755098"/>
    <lineage>
        <taxon>Bacteria</taxon>
        <taxon>Bacillati</taxon>
        <taxon>Actinomycetota</taxon>
        <taxon>Actinomycetes</taxon>
        <taxon>Micrococcales</taxon>
        <taxon>Dermabacteraceae</taxon>
        <taxon>Brachybacterium</taxon>
    </lineage>
</organism>
<proteinExistence type="predicted"/>
<dbReference type="NCBIfam" id="TIGR00684">
    <property type="entry name" value="narJ"/>
    <property type="match status" value="1"/>
</dbReference>
<accession>A0A921SWK0</accession>
<dbReference type="GO" id="GO:0016530">
    <property type="term" value="F:metallochaperone activity"/>
    <property type="evidence" value="ECO:0007669"/>
    <property type="project" value="TreeGrafter"/>
</dbReference>
<evidence type="ECO:0000256" key="1">
    <source>
        <dbReference type="ARBA" id="ARBA00023063"/>
    </source>
</evidence>
<name>A0A921SWK0_9MICO</name>
<dbReference type="RefSeq" id="WP_087485438.1">
    <property type="nucleotide sequence ID" value="NZ_FXXB01000008.1"/>
</dbReference>
<dbReference type="PANTHER" id="PTHR43680:SF2">
    <property type="entry name" value="NITRATE REDUCTASE MOLYBDENUM COFACTOR ASSEMBLY CHAPERONE NARJ"/>
    <property type="match status" value="1"/>
</dbReference>
<feature type="compositionally biased region" description="Polar residues" evidence="2">
    <location>
        <begin position="15"/>
        <end position="26"/>
    </location>
</feature>
<dbReference type="GO" id="GO:0042128">
    <property type="term" value="P:nitrate assimilation"/>
    <property type="evidence" value="ECO:0007669"/>
    <property type="project" value="UniProtKB-KW"/>
</dbReference>
<dbReference type="InterPro" id="IPR003765">
    <property type="entry name" value="NO3_reductase_chaperone_NarJ"/>
</dbReference>
<dbReference type="OrthoDB" id="4307003at2"/>
<feature type="compositionally biased region" description="Low complexity" evidence="2">
    <location>
        <begin position="252"/>
        <end position="261"/>
    </location>
</feature>
<dbReference type="SUPFAM" id="SSF89155">
    <property type="entry name" value="TorD-like"/>
    <property type="match status" value="1"/>
</dbReference>
<evidence type="ECO:0000256" key="2">
    <source>
        <dbReference type="SAM" id="MobiDB-lite"/>
    </source>
</evidence>
<dbReference type="Proteomes" id="UP000742460">
    <property type="component" value="Unassembled WGS sequence"/>
</dbReference>
<evidence type="ECO:0000313" key="4">
    <source>
        <dbReference type="Proteomes" id="UP000742460"/>
    </source>
</evidence>
<dbReference type="Gene3D" id="1.10.3480.10">
    <property type="entry name" value="TorD-like"/>
    <property type="match status" value="1"/>
</dbReference>
<dbReference type="Pfam" id="PF02613">
    <property type="entry name" value="Nitrate_red_del"/>
    <property type="match status" value="1"/>
</dbReference>
<protein>
    <submittedName>
        <fullName evidence="3">Nitrate reductase molybdenum cofactor assembly chaperone</fullName>
    </submittedName>
</protein>